<dbReference type="Proteomes" id="UP001652432">
    <property type="component" value="Unassembled WGS sequence"/>
</dbReference>
<organism evidence="2 3">
    <name type="scientific">Suilimivivens aceti</name>
    <dbReference type="NCBI Taxonomy" id="2981774"/>
    <lineage>
        <taxon>Bacteria</taxon>
        <taxon>Bacillati</taxon>
        <taxon>Bacillota</taxon>
        <taxon>Clostridia</taxon>
        <taxon>Lachnospirales</taxon>
        <taxon>Lachnospiraceae</taxon>
        <taxon>Suilimivivens</taxon>
    </lineage>
</organism>
<name>A0ABT2SYG1_9FIRM</name>
<keyword evidence="1" id="KW-0732">Signal</keyword>
<protein>
    <submittedName>
        <fullName evidence="2">Uncharacterized protein</fullName>
    </submittedName>
</protein>
<reference evidence="2 3" key="1">
    <citation type="journal article" date="2021" name="ISME Commun">
        <title>Automated analysis of genomic sequences facilitates high-throughput and comprehensive description of bacteria.</title>
        <authorList>
            <person name="Hitch T.C.A."/>
        </authorList>
    </citation>
    <scope>NUCLEOTIDE SEQUENCE [LARGE SCALE GENOMIC DNA]</scope>
    <source>
        <strain evidence="2 3">Sanger_18</strain>
    </source>
</reference>
<gene>
    <name evidence="2" type="ORF">OCV77_00745</name>
</gene>
<evidence type="ECO:0000313" key="2">
    <source>
        <dbReference type="EMBL" id="MCU6743043.1"/>
    </source>
</evidence>
<evidence type="ECO:0000256" key="1">
    <source>
        <dbReference type="SAM" id="SignalP"/>
    </source>
</evidence>
<dbReference type="RefSeq" id="WP_118797400.1">
    <property type="nucleotide sequence ID" value="NZ_JAOQKJ010000001.1"/>
</dbReference>
<comment type="caution">
    <text evidence="2">The sequence shown here is derived from an EMBL/GenBank/DDBJ whole genome shotgun (WGS) entry which is preliminary data.</text>
</comment>
<feature type="signal peptide" evidence="1">
    <location>
        <begin position="1"/>
        <end position="25"/>
    </location>
</feature>
<accession>A0ABT2SYG1</accession>
<sequence>MKKHIALAGLVMSFVFLFTTMDMQAAPKTMPDGTVFDAEFYAETYPDVKDAVGSDETALYDHYVNYGKAEGRKPVADAKVTAVANDKKESAGKTAKSDAKTIEKAASTTASQNAAAGGMCWKSATGSKYHSIDHCGKMNPKKAKKITIEEAKKEGLEACSKCW</sequence>
<proteinExistence type="predicted"/>
<keyword evidence="3" id="KW-1185">Reference proteome</keyword>
<dbReference type="EMBL" id="JAOQKJ010000001">
    <property type="protein sequence ID" value="MCU6743043.1"/>
    <property type="molecule type" value="Genomic_DNA"/>
</dbReference>
<evidence type="ECO:0000313" key="3">
    <source>
        <dbReference type="Proteomes" id="UP001652432"/>
    </source>
</evidence>
<feature type="chain" id="PRO_5046665651" evidence="1">
    <location>
        <begin position="26"/>
        <end position="163"/>
    </location>
</feature>